<feature type="signal peptide" evidence="1">
    <location>
        <begin position="1"/>
        <end position="22"/>
    </location>
</feature>
<protein>
    <recommendedName>
        <fullName evidence="4">Lipoprotein</fullName>
    </recommendedName>
</protein>
<sequence>MKNLKKFVALLLAGVMAMVLFTACSGGGTDTDEKKQALAYKVVSHSKQVNSASVTENDKELQRIAEGHLQDDLNASVDFLGAKWVAGFHVDGKKDKCLTITATSSYKAGYLIATLVDHLQDWVGSEELPDTNVNLNAKGSWTKLGVVVKTDPKTKQSYMAIAFQIENPNYGK</sequence>
<dbReference type="AlphaFoldDB" id="A0A6A8KRK5"/>
<organism evidence="2 3">
    <name type="scientific">Faecalibacterium prausnitzii</name>
    <dbReference type="NCBI Taxonomy" id="853"/>
    <lineage>
        <taxon>Bacteria</taxon>
        <taxon>Bacillati</taxon>
        <taxon>Bacillota</taxon>
        <taxon>Clostridia</taxon>
        <taxon>Eubacteriales</taxon>
        <taxon>Oscillospiraceae</taxon>
        <taxon>Faecalibacterium</taxon>
    </lineage>
</organism>
<gene>
    <name evidence="2" type="ORF">GKD85_11560</name>
</gene>
<dbReference type="PROSITE" id="PS51257">
    <property type="entry name" value="PROKAR_LIPOPROTEIN"/>
    <property type="match status" value="1"/>
</dbReference>
<proteinExistence type="predicted"/>
<comment type="caution">
    <text evidence="2">The sequence shown here is derived from an EMBL/GenBank/DDBJ whole genome shotgun (WGS) entry which is preliminary data.</text>
</comment>
<dbReference type="EMBL" id="WKQE01000018">
    <property type="protein sequence ID" value="MSC81431.1"/>
    <property type="molecule type" value="Genomic_DNA"/>
</dbReference>
<name>A0A6A8KRK5_9FIRM</name>
<reference evidence="2 3" key="1">
    <citation type="journal article" date="2019" name="Nat. Med.">
        <title>A library of human gut bacterial isolates paired with longitudinal multiomics data enables mechanistic microbiome research.</title>
        <authorList>
            <person name="Poyet M."/>
            <person name="Groussin M."/>
            <person name="Gibbons S.M."/>
            <person name="Avila-Pacheco J."/>
            <person name="Jiang X."/>
            <person name="Kearney S.M."/>
            <person name="Perrotta A.R."/>
            <person name="Berdy B."/>
            <person name="Zhao S."/>
            <person name="Lieberman T.D."/>
            <person name="Swanson P.K."/>
            <person name="Smith M."/>
            <person name="Roesemann S."/>
            <person name="Alexander J.E."/>
            <person name="Rich S.A."/>
            <person name="Livny J."/>
            <person name="Vlamakis H."/>
            <person name="Clish C."/>
            <person name="Bullock K."/>
            <person name="Deik A."/>
            <person name="Scott J."/>
            <person name="Pierce K.A."/>
            <person name="Xavier R.J."/>
            <person name="Alm E.J."/>
        </authorList>
    </citation>
    <scope>NUCLEOTIDE SEQUENCE [LARGE SCALE GENOMIC DNA]</scope>
    <source>
        <strain evidence="2 3">BIOML-B9</strain>
    </source>
</reference>
<evidence type="ECO:0000313" key="2">
    <source>
        <dbReference type="EMBL" id="MSC81431.1"/>
    </source>
</evidence>
<dbReference type="RefSeq" id="WP_154252519.1">
    <property type="nucleotide sequence ID" value="NZ_WKPZ01000019.1"/>
</dbReference>
<evidence type="ECO:0000313" key="3">
    <source>
        <dbReference type="Proteomes" id="UP000477010"/>
    </source>
</evidence>
<keyword evidence="1" id="KW-0732">Signal</keyword>
<feature type="chain" id="PRO_5038538699" description="Lipoprotein" evidence="1">
    <location>
        <begin position="23"/>
        <end position="172"/>
    </location>
</feature>
<evidence type="ECO:0008006" key="4">
    <source>
        <dbReference type="Google" id="ProtNLM"/>
    </source>
</evidence>
<evidence type="ECO:0000256" key="1">
    <source>
        <dbReference type="SAM" id="SignalP"/>
    </source>
</evidence>
<dbReference type="Proteomes" id="UP000477010">
    <property type="component" value="Unassembled WGS sequence"/>
</dbReference>
<accession>A0A6A8KRK5</accession>